<feature type="domain" description="CRISPR system ring nuclease SSO2081-like" evidence="1">
    <location>
        <begin position="13"/>
        <end position="180"/>
    </location>
</feature>
<dbReference type="HOGENOM" id="CLU_699954_0_0_10"/>
<geneLocation type="plasmid" evidence="2 3">
    <name>pRMAR01</name>
</geneLocation>
<dbReference type="InterPro" id="IPR013413">
    <property type="entry name" value="CRISPR-assoc_prot_NE0113"/>
</dbReference>
<organism evidence="2 3">
    <name type="scientific">Rhodothermus marinus (strain ATCC 43812 / DSM 4252 / R-10)</name>
    <name type="common">Rhodothermus obamensis</name>
    <dbReference type="NCBI Taxonomy" id="518766"/>
    <lineage>
        <taxon>Bacteria</taxon>
        <taxon>Pseudomonadati</taxon>
        <taxon>Rhodothermota</taxon>
        <taxon>Rhodothermia</taxon>
        <taxon>Rhodothermales</taxon>
        <taxon>Rhodothermaceae</taxon>
        <taxon>Rhodothermus</taxon>
    </lineage>
</organism>
<dbReference type="Proteomes" id="UP000002221">
    <property type="component" value="Plasmid pRMAR01"/>
</dbReference>
<evidence type="ECO:0000313" key="3">
    <source>
        <dbReference type="Proteomes" id="UP000002221"/>
    </source>
</evidence>
<dbReference type="KEGG" id="rmr:Rmar_2836"/>
<dbReference type="AlphaFoldDB" id="D0MKN9"/>
<protein>
    <submittedName>
        <fullName evidence="2">CRISPR-associated protein, NE0113 family</fullName>
    </submittedName>
</protein>
<dbReference type="EMBL" id="CP001808">
    <property type="protein sequence ID" value="ACY49703.1"/>
    <property type="molecule type" value="Genomic_DNA"/>
</dbReference>
<dbReference type="OrthoDB" id="9805822at2"/>
<dbReference type="Pfam" id="PF09623">
    <property type="entry name" value="Cas_NE0113"/>
    <property type="match status" value="1"/>
</dbReference>
<name>D0MKN9_RHOM4</name>
<gene>
    <name evidence="2" type="ordered locus">Rmar_2836</name>
</gene>
<keyword evidence="2" id="KW-0614">Plasmid</keyword>
<evidence type="ECO:0000259" key="1">
    <source>
        <dbReference type="Pfam" id="PF09623"/>
    </source>
</evidence>
<dbReference type="NCBIfam" id="TIGR02584">
    <property type="entry name" value="cas_NE0113"/>
    <property type="match status" value="1"/>
</dbReference>
<keyword evidence="3" id="KW-1185">Reference proteome</keyword>
<sequence>MERYNLLIALGISPAVLTETIWTLAVEHPQPAIPAEIHVVTTLTGERTLRNRLFDTPDEEGLSVWARFCREVLQLDHEAPEAPQLHIHVPLRGNGLKLDDIRTWDDDRRYAELCYRVVARLCADPDAPRVVASIAGGRKTMSAHLLTAFSLYARPQDESIHVLVHPERPVLEDPTFFYPRPGSGTDVRIERVDLHLVRFRNQLEELARLHRGGQLPRTLQELESLPGLGLRPARPAEVEIVLGDRTERRLRLLDTEGRAMAQLQPVAPMPLVTLITLYEMLRRADSSEISNMQLVENEQVEALRNAAYAFCRDLAQLRPWGDTIALSRSISELNQLLAGNPLCNRYLRIHSRRTWEETFYAFGTEPPALRVCVPRALDYLQNWPFQYVPLTYLD</sequence>
<dbReference type="eggNOG" id="COG0745">
    <property type="taxonomic scope" value="Bacteria"/>
</dbReference>
<accession>D0MKN9</accession>
<dbReference type="InterPro" id="IPR019092">
    <property type="entry name" value="SSO2081-like_dom"/>
</dbReference>
<proteinExistence type="predicted"/>
<reference evidence="2 3" key="1">
    <citation type="journal article" date="2009" name="Stand. Genomic Sci.">
        <title>Complete genome sequence of Rhodothermus marinus type strain (R-10).</title>
        <authorList>
            <person name="Nolan M."/>
            <person name="Tindall B.J."/>
            <person name="Pomrenke H."/>
            <person name="Lapidus A."/>
            <person name="Copeland A."/>
            <person name="Glavina Del Rio T."/>
            <person name="Lucas S."/>
            <person name="Chen F."/>
            <person name="Tice H."/>
            <person name="Cheng J.F."/>
            <person name="Saunders E."/>
            <person name="Han C."/>
            <person name="Bruce D."/>
            <person name="Goodwin L."/>
            <person name="Chain P."/>
            <person name="Pitluck S."/>
            <person name="Ovchinikova G."/>
            <person name="Pati A."/>
            <person name="Ivanova N."/>
            <person name="Mavromatis K."/>
            <person name="Chen A."/>
            <person name="Palaniappan K."/>
            <person name="Land M."/>
            <person name="Hauser L."/>
            <person name="Chang Y.J."/>
            <person name="Jeffries C.D."/>
            <person name="Brettin T."/>
            <person name="Goker M."/>
            <person name="Bristow J."/>
            <person name="Eisen J.A."/>
            <person name="Markowitz V."/>
            <person name="Hugenholtz P."/>
            <person name="Kyrpides N.C."/>
            <person name="Klenk H.P."/>
            <person name="Detter J.C."/>
        </authorList>
    </citation>
    <scope>NUCLEOTIDE SEQUENCE [LARGE SCALE GENOMIC DNA]</scope>
    <source>
        <strain evidence="3">ATCC 43812 / DSM 4252 / R-10</strain>
        <plasmid evidence="2">pRMAR01</plasmid>
    </source>
</reference>
<evidence type="ECO:0000313" key="2">
    <source>
        <dbReference type="EMBL" id="ACY49703.1"/>
    </source>
</evidence>